<evidence type="ECO:0000256" key="2">
    <source>
        <dbReference type="ARBA" id="ARBA00006371"/>
    </source>
</evidence>
<comment type="caution">
    <text evidence="7">The sequence shown here is derived from an EMBL/GenBank/DDBJ whole genome shotgun (WGS) entry which is preliminary data.</text>
</comment>
<evidence type="ECO:0000256" key="5">
    <source>
        <dbReference type="ARBA" id="ARBA00023136"/>
    </source>
</evidence>
<accession>A0A9J6GZU5</accession>
<dbReference type="GO" id="GO:0016020">
    <property type="term" value="C:membrane"/>
    <property type="evidence" value="ECO:0007669"/>
    <property type="project" value="UniProtKB-SubCell"/>
</dbReference>
<keyword evidence="5 6" id="KW-0472">Membrane</keyword>
<dbReference type="OrthoDB" id="5946847at2759"/>
<reference evidence="7 8" key="1">
    <citation type="journal article" date="2020" name="Cell">
        <title>Large-Scale Comparative Analyses of Tick Genomes Elucidate Their Genetic Diversity and Vector Capacities.</title>
        <authorList>
            <consortium name="Tick Genome and Microbiome Consortium (TIGMIC)"/>
            <person name="Jia N."/>
            <person name="Wang J."/>
            <person name="Shi W."/>
            <person name="Du L."/>
            <person name="Sun Y."/>
            <person name="Zhan W."/>
            <person name="Jiang J.F."/>
            <person name="Wang Q."/>
            <person name="Zhang B."/>
            <person name="Ji P."/>
            <person name="Bell-Sakyi L."/>
            <person name="Cui X.M."/>
            <person name="Yuan T.T."/>
            <person name="Jiang B.G."/>
            <person name="Yang W.F."/>
            <person name="Lam T.T."/>
            <person name="Chang Q.C."/>
            <person name="Ding S.J."/>
            <person name="Wang X.J."/>
            <person name="Zhu J.G."/>
            <person name="Ruan X.D."/>
            <person name="Zhao L."/>
            <person name="Wei J.T."/>
            <person name="Ye R.Z."/>
            <person name="Que T.C."/>
            <person name="Du C.H."/>
            <person name="Zhou Y.H."/>
            <person name="Cheng J.X."/>
            <person name="Dai P.F."/>
            <person name="Guo W.B."/>
            <person name="Han X.H."/>
            <person name="Huang E.J."/>
            <person name="Li L.F."/>
            <person name="Wei W."/>
            <person name="Gao Y.C."/>
            <person name="Liu J.Z."/>
            <person name="Shao H.Z."/>
            <person name="Wang X."/>
            <person name="Wang C.C."/>
            <person name="Yang T.C."/>
            <person name="Huo Q.B."/>
            <person name="Li W."/>
            <person name="Chen H.Y."/>
            <person name="Chen S.E."/>
            <person name="Zhou L.G."/>
            <person name="Ni X.B."/>
            <person name="Tian J.H."/>
            <person name="Sheng Y."/>
            <person name="Liu T."/>
            <person name="Pan Y.S."/>
            <person name="Xia L.Y."/>
            <person name="Li J."/>
            <person name="Zhao F."/>
            <person name="Cao W.C."/>
        </authorList>
    </citation>
    <scope>NUCLEOTIDE SEQUENCE [LARGE SCALE GENOMIC DNA]</scope>
    <source>
        <strain evidence="7">HaeL-2018</strain>
    </source>
</reference>
<dbReference type="Proteomes" id="UP000821853">
    <property type="component" value="Chromosome 8"/>
</dbReference>
<evidence type="ECO:0000313" key="7">
    <source>
        <dbReference type="EMBL" id="KAH9380313.1"/>
    </source>
</evidence>
<dbReference type="AlphaFoldDB" id="A0A9J6GZU5"/>
<evidence type="ECO:0000256" key="3">
    <source>
        <dbReference type="ARBA" id="ARBA00022692"/>
    </source>
</evidence>
<feature type="transmembrane region" description="Helical" evidence="6">
    <location>
        <begin position="59"/>
        <end position="81"/>
    </location>
</feature>
<gene>
    <name evidence="7" type="ORF">HPB48_013157</name>
</gene>
<dbReference type="EMBL" id="JABSTR010000010">
    <property type="protein sequence ID" value="KAH9380313.1"/>
    <property type="molecule type" value="Genomic_DNA"/>
</dbReference>
<feature type="transmembrane region" description="Helical" evidence="6">
    <location>
        <begin position="26"/>
        <end position="47"/>
    </location>
</feature>
<proteinExistence type="inferred from homology"/>
<dbReference type="OMA" id="VWDWCST"/>
<evidence type="ECO:0000313" key="8">
    <source>
        <dbReference type="Proteomes" id="UP000821853"/>
    </source>
</evidence>
<dbReference type="PANTHER" id="PTHR31746:SF3">
    <property type="entry name" value="TRANSMEMBRANE PROTEIN 229B"/>
    <property type="match status" value="1"/>
</dbReference>
<feature type="transmembrane region" description="Helical" evidence="6">
    <location>
        <begin position="127"/>
        <end position="150"/>
    </location>
</feature>
<dbReference type="Pfam" id="PF06541">
    <property type="entry name" value="ABC_trans_CmpB"/>
    <property type="match status" value="1"/>
</dbReference>
<organism evidence="7 8">
    <name type="scientific">Haemaphysalis longicornis</name>
    <name type="common">Bush tick</name>
    <dbReference type="NCBI Taxonomy" id="44386"/>
    <lineage>
        <taxon>Eukaryota</taxon>
        <taxon>Metazoa</taxon>
        <taxon>Ecdysozoa</taxon>
        <taxon>Arthropoda</taxon>
        <taxon>Chelicerata</taxon>
        <taxon>Arachnida</taxon>
        <taxon>Acari</taxon>
        <taxon>Parasitiformes</taxon>
        <taxon>Ixodida</taxon>
        <taxon>Ixodoidea</taxon>
        <taxon>Ixodidae</taxon>
        <taxon>Haemaphysalinae</taxon>
        <taxon>Haemaphysalis</taxon>
    </lineage>
</organism>
<evidence type="ECO:0000256" key="6">
    <source>
        <dbReference type="SAM" id="Phobius"/>
    </source>
</evidence>
<evidence type="ECO:0000256" key="4">
    <source>
        <dbReference type="ARBA" id="ARBA00022989"/>
    </source>
</evidence>
<sequence>MVPNGGDGGTLQGTARWQPVSLPFRAYLYALQGYFIEITFTAFYDLIEGTGNLKLRGYTSVWSLFIYSVASLVMERINAFLQPRGVPLLVRAAAHALWMYAWEFTTGCMLSRVDACLWDYKNYRYNIAGLVTLEYAPLWFLLGVIFEVVYAPNIGRIAWVQHAEVSQKKAC</sequence>
<comment type="similarity">
    <text evidence="2">Belongs to the TMEM229 family.</text>
</comment>
<keyword evidence="8" id="KW-1185">Reference proteome</keyword>
<keyword evidence="4 6" id="KW-1133">Transmembrane helix</keyword>
<dbReference type="PANTHER" id="PTHR31746">
    <property type="entry name" value="TRANSMEMBRANE PROTEIN 229 FAMILY MEMBER"/>
    <property type="match status" value="1"/>
</dbReference>
<protein>
    <submittedName>
        <fullName evidence="7">Uncharacterized protein</fullName>
    </submittedName>
</protein>
<name>A0A9J6GZU5_HAELO</name>
<evidence type="ECO:0000256" key="1">
    <source>
        <dbReference type="ARBA" id="ARBA00004141"/>
    </source>
</evidence>
<dbReference type="InterPro" id="IPR010540">
    <property type="entry name" value="CmpB_TMEM229"/>
</dbReference>
<comment type="subcellular location">
    <subcellularLocation>
        <location evidence="1">Membrane</location>
        <topology evidence="1">Multi-pass membrane protein</topology>
    </subcellularLocation>
</comment>
<keyword evidence="3 6" id="KW-0812">Transmembrane</keyword>
<dbReference type="VEuPathDB" id="VectorBase:HLOH_062048"/>